<dbReference type="AlphaFoldDB" id="A0A379F8L0"/>
<keyword evidence="2" id="KW-0808">Transferase</keyword>
<dbReference type="InterPro" id="IPR016181">
    <property type="entry name" value="Acyl_CoA_acyltransferase"/>
</dbReference>
<dbReference type="SUPFAM" id="SSF55729">
    <property type="entry name" value="Acyl-CoA N-acyltransferases (Nat)"/>
    <property type="match status" value="1"/>
</dbReference>
<gene>
    <name evidence="2" type="ORF">NCTC10376_01791</name>
</gene>
<proteinExistence type="predicted"/>
<dbReference type="CDD" id="cd04301">
    <property type="entry name" value="NAT_SF"/>
    <property type="match status" value="1"/>
</dbReference>
<evidence type="ECO:0000313" key="2">
    <source>
        <dbReference type="EMBL" id="SUC15909.1"/>
    </source>
</evidence>
<dbReference type="Pfam" id="PF13508">
    <property type="entry name" value="Acetyltransf_7"/>
    <property type="match status" value="1"/>
</dbReference>
<organism evidence="2 3">
    <name type="scientific">Proteus vulgaris</name>
    <dbReference type="NCBI Taxonomy" id="585"/>
    <lineage>
        <taxon>Bacteria</taxon>
        <taxon>Pseudomonadati</taxon>
        <taxon>Pseudomonadota</taxon>
        <taxon>Gammaproteobacteria</taxon>
        <taxon>Enterobacterales</taxon>
        <taxon>Morganellaceae</taxon>
        <taxon>Proteus</taxon>
    </lineage>
</organism>
<sequence>MLEIKSIEPNQVRDNCLKERMERASSGISSEYIALMNNIEVGFISLVFWPTNTTAFIYEIYVLHNYRRKGVGEKLLTFAEDKAAQSHRNPIKLEPNNFDRTITKEKLISWYEKHGYKKDNTSNEYWIKSLF</sequence>
<dbReference type="Gene3D" id="3.40.630.30">
    <property type="match status" value="1"/>
</dbReference>
<evidence type="ECO:0000313" key="3">
    <source>
        <dbReference type="Proteomes" id="UP000254331"/>
    </source>
</evidence>
<dbReference type="InterPro" id="IPR000182">
    <property type="entry name" value="GNAT_dom"/>
</dbReference>
<evidence type="ECO:0000259" key="1">
    <source>
        <dbReference type="PROSITE" id="PS51186"/>
    </source>
</evidence>
<accession>A0A379F8L0</accession>
<dbReference type="EMBL" id="UGTW01000001">
    <property type="protein sequence ID" value="SUC15909.1"/>
    <property type="molecule type" value="Genomic_DNA"/>
</dbReference>
<dbReference type="Proteomes" id="UP000254331">
    <property type="component" value="Unassembled WGS sequence"/>
</dbReference>
<reference evidence="2 3" key="1">
    <citation type="submission" date="2018-06" db="EMBL/GenBank/DDBJ databases">
        <authorList>
            <consortium name="Pathogen Informatics"/>
            <person name="Doyle S."/>
        </authorList>
    </citation>
    <scope>NUCLEOTIDE SEQUENCE [LARGE SCALE GENOMIC DNA]</scope>
    <source>
        <strain evidence="2 3">NCTC10376</strain>
    </source>
</reference>
<dbReference type="PROSITE" id="PS51186">
    <property type="entry name" value="GNAT"/>
    <property type="match status" value="1"/>
</dbReference>
<name>A0A379F8L0_PROVU</name>
<dbReference type="GO" id="GO:0016747">
    <property type="term" value="F:acyltransferase activity, transferring groups other than amino-acyl groups"/>
    <property type="evidence" value="ECO:0007669"/>
    <property type="project" value="InterPro"/>
</dbReference>
<feature type="domain" description="N-acetyltransferase" evidence="1">
    <location>
        <begin position="1"/>
        <end position="131"/>
    </location>
</feature>
<dbReference type="RefSeq" id="WP_115370550.1">
    <property type="nucleotide sequence ID" value="NZ_JAQMZO010000011.1"/>
</dbReference>
<protein>
    <submittedName>
        <fullName evidence="2">Ribosomal-protein-alanine acetyltransferase</fullName>
    </submittedName>
</protein>